<dbReference type="InterPro" id="IPR003386">
    <property type="entry name" value="LACT/PDAT_acylTrfase"/>
</dbReference>
<sequence>MGRNDGKRAYLPILIIPGFMSSGLEVVESQSKTEWEGKRIWLNLSSLGFQTTFLRSAKDDYKEAPDEGSSQLNDPRSDAFGDPRSAVLRNAWLHHMSLQKDMVTERDGVRVRNISGLAGVDYLTPGALLNYVSYVFGPMILALQQVGYKDGQNLDAAPYDWRLPPCALETRDSYFTRTMGQIEKMYKTSRDTPVVLVCHSMGCKVGHYLLNFAKQARGQEWIDKHIHTYCPIGAPHLGAPKALRSLVCGDKMGLDTFLSDAEALVLGRSLGSAPFLVPEELPDNATPLAILRMDGAIEVTVLNSIDTDVFLSKREAGHAPGKVKVTVVFGGSSLTTPYNAINERQRVHFYEDFTFRTEDKGPKDRDKLTIFLCEPGVSSARRSVTPIRQAHLGCRNCFFSPWKANFCGNDAKWAMPSKENKVLFWLNILFFWWLIYPIVRYSIEFSFKIAFGVTYGVFWCLISGTVMSADEFSKVSGGSSVLAMARIPHVRRELFPDSSARTDKAKQVDMDIDLVSYRDMRRICGWCYDKRRTKLRVRIKWIPPQSLPQPRSKCRHIIAQPTEQTQSIKGVVELNKRKKKKKAAFTARSGYDILRAEGLFTVFDHMDQMYAKDPLDPRGFSSKDAPPARVIKAIYGVNLPTEVGAIFKRLRASIGIPNHVRNLLEPDCNAVLKLNPDGVVVKNGCIYETNAAGNKSGDGTVPYWSLSHVRTWERDCQVTVDEIEGAEHREILADKRLHQLLIDYCCAKYAVPEDTV</sequence>
<keyword evidence="2" id="KW-0812">Transmembrane</keyword>
<dbReference type="GO" id="GO:0006629">
    <property type="term" value="P:lipid metabolic process"/>
    <property type="evidence" value="ECO:0007669"/>
    <property type="project" value="InterPro"/>
</dbReference>
<dbReference type="Pfam" id="PF02450">
    <property type="entry name" value="LCAT"/>
    <property type="match status" value="1"/>
</dbReference>
<dbReference type="InterPro" id="IPR029058">
    <property type="entry name" value="AB_hydrolase_fold"/>
</dbReference>
<name>A0A9N8HIE9_9STRA</name>
<accession>A0A9N8HIE9</accession>
<reference evidence="3" key="1">
    <citation type="submission" date="2020-06" db="EMBL/GenBank/DDBJ databases">
        <authorList>
            <consortium name="Plant Systems Biology data submission"/>
        </authorList>
    </citation>
    <scope>NUCLEOTIDE SEQUENCE</scope>
    <source>
        <strain evidence="3">D6</strain>
    </source>
</reference>
<feature type="region of interest" description="Disordered" evidence="1">
    <location>
        <begin position="60"/>
        <end position="79"/>
    </location>
</feature>
<evidence type="ECO:0000313" key="4">
    <source>
        <dbReference type="Proteomes" id="UP001153069"/>
    </source>
</evidence>
<dbReference type="OrthoDB" id="42294at2759"/>
<dbReference type="EMBL" id="CAICTM010000495">
    <property type="protein sequence ID" value="CAB9511663.1"/>
    <property type="molecule type" value="Genomic_DNA"/>
</dbReference>
<feature type="transmembrane region" description="Helical" evidence="2">
    <location>
        <begin position="445"/>
        <end position="466"/>
    </location>
</feature>
<dbReference type="GO" id="GO:0008374">
    <property type="term" value="F:O-acyltransferase activity"/>
    <property type="evidence" value="ECO:0007669"/>
    <property type="project" value="InterPro"/>
</dbReference>
<dbReference type="Gene3D" id="3.40.50.1820">
    <property type="entry name" value="alpha/beta hydrolase"/>
    <property type="match status" value="1"/>
</dbReference>
<proteinExistence type="predicted"/>
<keyword evidence="3" id="KW-0808">Transferase</keyword>
<keyword evidence="4" id="KW-1185">Reference proteome</keyword>
<dbReference type="Proteomes" id="UP001153069">
    <property type="component" value="Unassembled WGS sequence"/>
</dbReference>
<keyword evidence="2" id="KW-1133">Transmembrane helix</keyword>
<evidence type="ECO:0000256" key="2">
    <source>
        <dbReference type="SAM" id="Phobius"/>
    </source>
</evidence>
<dbReference type="AlphaFoldDB" id="A0A9N8HIE9"/>
<feature type="transmembrane region" description="Helical" evidence="2">
    <location>
        <begin position="422"/>
        <end position="439"/>
    </location>
</feature>
<organism evidence="3 4">
    <name type="scientific">Seminavis robusta</name>
    <dbReference type="NCBI Taxonomy" id="568900"/>
    <lineage>
        <taxon>Eukaryota</taxon>
        <taxon>Sar</taxon>
        <taxon>Stramenopiles</taxon>
        <taxon>Ochrophyta</taxon>
        <taxon>Bacillariophyta</taxon>
        <taxon>Bacillariophyceae</taxon>
        <taxon>Bacillariophycidae</taxon>
        <taxon>Naviculales</taxon>
        <taxon>Naviculaceae</taxon>
        <taxon>Seminavis</taxon>
    </lineage>
</organism>
<keyword evidence="3" id="KW-0012">Acyltransferase</keyword>
<comment type="caution">
    <text evidence="3">The sequence shown here is derived from an EMBL/GenBank/DDBJ whole genome shotgun (WGS) entry which is preliminary data.</text>
</comment>
<gene>
    <name evidence="3" type="ORF">SEMRO_496_G154590.1</name>
</gene>
<dbReference type="PANTHER" id="PTHR11440">
    <property type="entry name" value="LECITHIN-CHOLESTEROL ACYLTRANSFERASE-RELATED"/>
    <property type="match status" value="1"/>
</dbReference>
<keyword evidence="2" id="KW-0472">Membrane</keyword>
<evidence type="ECO:0000256" key="1">
    <source>
        <dbReference type="SAM" id="MobiDB-lite"/>
    </source>
</evidence>
<dbReference type="SUPFAM" id="SSF53474">
    <property type="entry name" value="alpha/beta-Hydrolases"/>
    <property type="match status" value="1"/>
</dbReference>
<evidence type="ECO:0000313" key="3">
    <source>
        <dbReference type="EMBL" id="CAB9511663.1"/>
    </source>
</evidence>
<protein>
    <submittedName>
        <fullName evidence="3">Phospholipid:diacylglycerol acyltransferase</fullName>
    </submittedName>
</protein>